<evidence type="ECO:0000256" key="9">
    <source>
        <dbReference type="ARBA" id="ARBA00023286"/>
    </source>
</evidence>
<keyword evidence="13" id="KW-1185">Reference proteome</keyword>
<keyword evidence="9" id="KW-1071">Ligand-gated ion channel</keyword>
<dbReference type="Proteomes" id="UP000237347">
    <property type="component" value="Unassembled WGS sequence"/>
</dbReference>
<organism evidence="12 13">
    <name type="scientific">Quercus suber</name>
    <name type="common">Cork oak</name>
    <dbReference type="NCBI Taxonomy" id="58331"/>
    <lineage>
        <taxon>Eukaryota</taxon>
        <taxon>Viridiplantae</taxon>
        <taxon>Streptophyta</taxon>
        <taxon>Embryophyta</taxon>
        <taxon>Tracheophyta</taxon>
        <taxon>Spermatophyta</taxon>
        <taxon>Magnoliopsida</taxon>
        <taxon>eudicotyledons</taxon>
        <taxon>Gunneridae</taxon>
        <taxon>Pentapetalae</taxon>
        <taxon>rosids</taxon>
        <taxon>fabids</taxon>
        <taxon>Fagales</taxon>
        <taxon>Fagaceae</taxon>
        <taxon>Quercus</taxon>
    </lineage>
</organism>
<evidence type="ECO:0000256" key="6">
    <source>
        <dbReference type="ARBA" id="ARBA00023136"/>
    </source>
</evidence>
<dbReference type="GO" id="GO:0016020">
    <property type="term" value="C:membrane"/>
    <property type="evidence" value="ECO:0007669"/>
    <property type="project" value="UniProtKB-SubCell"/>
</dbReference>
<accession>A0AAW0KWH2</accession>
<keyword evidence="5" id="KW-0406">Ion transport</keyword>
<dbReference type="PANTHER" id="PTHR18966">
    <property type="entry name" value="IONOTROPIC GLUTAMATE RECEPTOR"/>
    <property type="match status" value="1"/>
</dbReference>
<evidence type="ECO:0000256" key="8">
    <source>
        <dbReference type="ARBA" id="ARBA00023180"/>
    </source>
</evidence>
<reference evidence="12 13" key="1">
    <citation type="journal article" date="2018" name="Sci. Data">
        <title>The draft genome sequence of cork oak.</title>
        <authorList>
            <person name="Ramos A.M."/>
            <person name="Usie A."/>
            <person name="Barbosa P."/>
            <person name="Barros P.M."/>
            <person name="Capote T."/>
            <person name="Chaves I."/>
            <person name="Simoes F."/>
            <person name="Abreu I."/>
            <person name="Carrasquinho I."/>
            <person name="Faro C."/>
            <person name="Guimaraes J.B."/>
            <person name="Mendonca D."/>
            <person name="Nobrega F."/>
            <person name="Rodrigues L."/>
            <person name="Saibo N.J.M."/>
            <person name="Varela M.C."/>
            <person name="Egas C."/>
            <person name="Matos J."/>
            <person name="Miguel C.M."/>
            <person name="Oliveira M.M."/>
            <person name="Ricardo C.P."/>
            <person name="Goncalves S."/>
        </authorList>
    </citation>
    <scope>NUCLEOTIDE SEQUENCE [LARGE SCALE GENOMIC DNA]</scope>
    <source>
        <strain evidence="13">cv. HL8</strain>
    </source>
</reference>
<keyword evidence="4" id="KW-1133">Transmembrane helix</keyword>
<dbReference type="Gene3D" id="1.10.287.70">
    <property type="match status" value="1"/>
</dbReference>
<dbReference type="AlphaFoldDB" id="A0AAW0KWH2"/>
<evidence type="ECO:0000256" key="3">
    <source>
        <dbReference type="ARBA" id="ARBA00022692"/>
    </source>
</evidence>
<evidence type="ECO:0000256" key="7">
    <source>
        <dbReference type="ARBA" id="ARBA00023170"/>
    </source>
</evidence>
<keyword evidence="7 12" id="KW-0675">Receptor</keyword>
<name>A0AAW0KWH2_QUESU</name>
<dbReference type="GO" id="GO:0015276">
    <property type="term" value="F:ligand-gated monoatomic ion channel activity"/>
    <property type="evidence" value="ECO:0007669"/>
    <property type="project" value="InterPro"/>
</dbReference>
<keyword evidence="2" id="KW-0813">Transport</keyword>
<evidence type="ECO:0000259" key="11">
    <source>
        <dbReference type="Pfam" id="PF00060"/>
    </source>
</evidence>
<proteinExistence type="predicted"/>
<dbReference type="InterPro" id="IPR015683">
    <property type="entry name" value="Ionotropic_Glu_rcpt"/>
</dbReference>
<comment type="caution">
    <text evidence="12">The sequence shown here is derived from an EMBL/GenBank/DDBJ whole genome shotgun (WGS) entry which is preliminary data.</text>
</comment>
<protein>
    <submittedName>
        <fullName evidence="12">Glutamate receptor 3.1</fullName>
    </submittedName>
</protein>
<dbReference type="Pfam" id="PF00060">
    <property type="entry name" value="Lig_chan"/>
    <property type="match status" value="1"/>
</dbReference>
<evidence type="ECO:0000313" key="13">
    <source>
        <dbReference type="Proteomes" id="UP000237347"/>
    </source>
</evidence>
<evidence type="ECO:0000256" key="2">
    <source>
        <dbReference type="ARBA" id="ARBA00022448"/>
    </source>
</evidence>
<evidence type="ECO:0000256" key="10">
    <source>
        <dbReference type="ARBA" id="ARBA00023303"/>
    </source>
</evidence>
<evidence type="ECO:0000256" key="4">
    <source>
        <dbReference type="ARBA" id="ARBA00022989"/>
    </source>
</evidence>
<comment type="subcellular location">
    <subcellularLocation>
        <location evidence="1">Membrane</location>
        <topology evidence="1">Multi-pass membrane protein</topology>
    </subcellularLocation>
</comment>
<evidence type="ECO:0000313" key="12">
    <source>
        <dbReference type="EMBL" id="KAK7843948.1"/>
    </source>
</evidence>
<evidence type="ECO:0000256" key="5">
    <source>
        <dbReference type="ARBA" id="ARBA00023065"/>
    </source>
</evidence>
<evidence type="ECO:0000256" key="1">
    <source>
        <dbReference type="ARBA" id="ARBA00004141"/>
    </source>
</evidence>
<sequence>MGERVYSNLTRAVVVVWLFVVLILTSSYTASLSSMLTVQRLQPVRDIEWLTSTNAKIGCDNDSFVMNYLKNVLKFNSKNIITVASESDYEEHFKEKSIAAAFFELPYEKIFINKYWKGFAKTREMEKEGIKDKTYNITFTKRSNL</sequence>
<keyword evidence="6" id="KW-0472">Membrane</keyword>
<feature type="domain" description="Ionotropic glutamate receptor C-terminal" evidence="11">
    <location>
        <begin position="3"/>
        <end position="65"/>
    </location>
</feature>
<keyword evidence="8" id="KW-0325">Glycoprotein</keyword>
<dbReference type="InterPro" id="IPR001320">
    <property type="entry name" value="Iontro_rcpt_C"/>
</dbReference>
<gene>
    <name evidence="12" type="primary">GLR3.1_1</name>
    <name evidence="12" type="ORF">CFP56_011767</name>
</gene>
<keyword evidence="3" id="KW-0812">Transmembrane</keyword>
<dbReference type="EMBL" id="PKMF04000194">
    <property type="protein sequence ID" value="KAK7843948.1"/>
    <property type="molecule type" value="Genomic_DNA"/>
</dbReference>
<keyword evidence="10" id="KW-0407">Ion channel</keyword>